<organism evidence="3 4">
    <name type="scientific">Pseudoalteromonas holothuriae</name>
    <dbReference type="NCBI Taxonomy" id="2963714"/>
    <lineage>
        <taxon>Bacteria</taxon>
        <taxon>Pseudomonadati</taxon>
        <taxon>Pseudomonadota</taxon>
        <taxon>Gammaproteobacteria</taxon>
        <taxon>Alteromonadales</taxon>
        <taxon>Pseudoalteromonadaceae</taxon>
        <taxon>Pseudoalteromonas</taxon>
    </lineage>
</organism>
<dbReference type="InterPro" id="IPR000120">
    <property type="entry name" value="Amidase"/>
</dbReference>
<reference evidence="3" key="1">
    <citation type="submission" date="2022-07" db="EMBL/GenBank/DDBJ databases">
        <authorList>
            <person name="Criscuolo A."/>
        </authorList>
    </citation>
    <scope>NUCLEOTIDE SEQUENCE</scope>
    <source>
        <strain evidence="3">CIP111854</strain>
    </source>
</reference>
<dbReference type="RefSeq" id="WP_261627163.1">
    <property type="nucleotide sequence ID" value="NZ_CAMAPC010000030.1"/>
</dbReference>
<gene>
    <name evidence="3" type="primary">amiC</name>
    <name evidence="3" type="ORF">PSECIP111854_04033</name>
</gene>
<evidence type="ECO:0000313" key="3">
    <source>
        <dbReference type="EMBL" id="CAH9067149.1"/>
    </source>
</evidence>
<keyword evidence="4" id="KW-1185">Reference proteome</keyword>
<dbReference type="AlphaFoldDB" id="A0A9W4VVV9"/>
<dbReference type="Pfam" id="PF01425">
    <property type="entry name" value="Amidase"/>
    <property type="match status" value="1"/>
</dbReference>
<protein>
    <submittedName>
        <fullName evidence="3">Amidase AmiC</fullName>
        <ecNumber evidence="3">3.5.1.4</ecNumber>
    </submittedName>
</protein>
<dbReference type="InterPro" id="IPR023631">
    <property type="entry name" value="Amidase_dom"/>
</dbReference>
<comment type="caution">
    <text evidence="3">The sequence shown here is derived from an EMBL/GenBank/DDBJ whole genome shotgun (WGS) entry which is preliminary data.</text>
</comment>
<dbReference type="Proteomes" id="UP001152467">
    <property type="component" value="Unassembled WGS sequence"/>
</dbReference>
<dbReference type="EC" id="3.5.1.4" evidence="3"/>
<dbReference type="EMBL" id="CAMAPC010000030">
    <property type="protein sequence ID" value="CAH9067149.1"/>
    <property type="molecule type" value="Genomic_DNA"/>
</dbReference>
<evidence type="ECO:0000259" key="2">
    <source>
        <dbReference type="Pfam" id="PF01425"/>
    </source>
</evidence>
<dbReference type="PANTHER" id="PTHR11895">
    <property type="entry name" value="TRANSAMIDASE"/>
    <property type="match status" value="1"/>
</dbReference>
<proteinExistence type="inferred from homology"/>
<feature type="domain" description="Amidase" evidence="2">
    <location>
        <begin position="25"/>
        <end position="443"/>
    </location>
</feature>
<accession>A0A9W4VVV9</accession>
<dbReference type="SUPFAM" id="SSF75304">
    <property type="entry name" value="Amidase signature (AS) enzymes"/>
    <property type="match status" value="1"/>
</dbReference>
<evidence type="ECO:0000256" key="1">
    <source>
        <dbReference type="ARBA" id="ARBA00009199"/>
    </source>
</evidence>
<sequence>MSEVLDLDGLGQVELLKNRYLTPLELMDATISRIEKVEPSIRALSYFDFEKARDQAKKITSQNNRSRPFHGLPLLIKDNTSVPGMPLTYGSRLFLNNVGVERSDYITRLEQAGFIFIGKSSVSEFSILPSTESLLMGVTKNPWNLDYSASGSSGGAAAAVSAGMMPLAHANDVGGSIRLPASVCGLFGFKPSVGRCVSATMHQSNLSELMIHHCVSHSVRDSAMFLNVTQNGYQSIPLSAAKPYRSLRIALFQSNYLNVEVDQEISYALEQTAQMCRSLGHRVEYVDFSHNIDSQAICDAFMYVAAETVANIANIMATSLRVSKESLLLEPYTKELIHWYEKNPQVQAKKPSFQSVKCIFDDYFKEYDVLLSPTLPMLPYKIGELSPVSDFSHTVDMVKNISAYTSLLNISGGAAMSVPLHQAANGLPIGMQFSADKGHDQLLFELAYLLEQSFPWRKRIPKK</sequence>
<comment type="similarity">
    <text evidence="1">Belongs to the amidase family.</text>
</comment>
<dbReference type="InterPro" id="IPR036928">
    <property type="entry name" value="AS_sf"/>
</dbReference>
<dbReference type="PANTHER" id="PTHR11895:SF7">
    <property type="entry name" value="GLUTAMYL-TRNA(GLN) AMIDOTRANSFERASE SUBUNIT A, MITOCHONDRIAL"/>
    <property type="match status" value="1"/>
</dbReference>
<dbReference type="GO" id="GO:0004040">
    <property type="term" value="F:amidase activity"/>
    <property type="evidence" value="ECO:0007669"/>
    <property type="project" value="UniProtKB-EC"/>
</dbReference>
<keyword evidence="3" id="KW-0378">Hydrolase</keyword>
<name>A0A9W4VVV9_9GAMM</name>
<evidence type="ECO:0000313" key="4">
    <source>
        <dbReference type="Proteomes" id="UP001152467"/>
    </source>
</evidence>
<dbReference type="Gene3D" id="3.90.1300.10">
    <property type="entry name" value="Amidase signature (AS) domain"/>
    <property type="match status" value="1"/>
</dbReference>